<dbReference type="EMBL" id="JAAALK010000283">
    <property type="protein sequence ID" value="KAG8074260.1"/>
    <property type="molecule type" value="Genomic_DNA"/>
</dbReference>
<name>A0A8J5T4N8_ZIZPA</name>
<evidence type="ECO:0000313" key="2">
    <source>
        <dbReference type="EMBL" id="KAG8074260.1"/>
    </source>
</evidence>
<reference evidence="2" key="2">
    <citation type="submission" date="2021-02" db="EMBL/GenBank/DDBJ databases">
        <authorList>
            <person name="Kimball J.A."/>
            <person name="Haas M.W."/>
            <person name="Macchietto M."/>
            <person name="Kono T."/>
            <person name="Duquette J."/>
            <person name="Shao M."/>
        </authorList>
    </citation>
    <scope>NUCLEOTIDE SEQUENCE</scope>
    <source>
        <tissue evidence="2">Fresh leaf tissue</tissue>
    </source>
</reference>
<reference evidence="2" key="1">
    <citation type="journal article" date="2021" name="bioRxiv">
        <title>Whole Genome Assembly and Annotation of Northern Wild Rice, Zizania palustris L., Supports a Whole Genome Duplication in the Zizania Genus.</title>
        <authorList>
            <person name="Haas M."/>
            <person name="Kono T."/>
            <person name="Macchietto M."/>
            <person name="Millas R."/>
            <person name="McGilp L."/>
            <person name="Shao M."/>
            <person name="Duquette J."/>
            <person name="Hirsch C.N."/>
            <person name="Kimball J."/>
        </authorList>
    </citation>
    <scope>NUCLEOTIDE SEQUENCE</scope>
    <source>
        <tissue evidence="2">Fresh leaf tissue</tissue>
    </source>
</reference>
<sequence>MNCTCPKSRGAKHRQPTAYITRMHNSTVEMTALWPSSSSPSLLTFCLFHLIIALLLLAGRCSASDISAHAAGDGERTVEANESKPN</sequence>
<keyword evidence="1" id="KW-0812">Transmembrane</keyword>
<keyword evidence="1" id="KW-0472">Membrane</keyword>
<comment type="caution">
    <text evidence="2">The sequence shown here is derived from an EMBL/GenBank/DDBJ whole genome shotgun (WGS) entry which is preliminary data.</text>
</comment>
<dbReference type="Proteomes" id="UP000729402">
    <property type="component" value="Unassembled WGS sequence"/>
</dbReference>
<protein>
    <submittedName>
        <fullName evidence="2">Uncharacterized protein</fullName>
    </submittedName>
</protein>
<gene>
    <name evidence="2" type="ORF">GUJ93_ZPchr0006g45340</name>
</gene>
<evidence type="ECO:0000256" key="1">
    <source>
        <dbReference type="SAM" id="Phobius"/>
    </source>
</evidence>
<organism evidence="2 3">
    <name type="scientific">Zizania palustris</name>
    <name type="common">Northern wild rice</name>
    <dbReference type="NCBI Taxonomy" id="103762"/>
    <lineage>
        <taxon>Eukaryota</taxon>
        <taxon>Viridiplantae</taxon>
        <taxon>Streptophyta</taxon>
        <taxon>Embryophyta</taxon>
        <taxon>Tracheophyta</taxon>
        <taxon>Spermatophyta</taxon>
        <taxon>Magnoliopsida</taxon>
        <taxon>Liliopsida</taxon>
        <taxon>Poales</taxon>
        <taxon>Poaceae</taxon>
        <taxon>BOP clade</taxon>
        <taxon>Oryzoideae</taxon>
        <taxon>Oryzeae</taxon>
        <taxon>Zizaniinae</taxon>
        <taxon>Zizania</taxon>
    </lineage>
</organism>
<feature type="transmembrane region" description="Helical" evidence="1">
    <location>
        <begin position="42"/>
        <end position="59"/>
    </location>
</feature>
<proteinExistence type="predicted"/>
<keyword evidence="1" id="KW-1133">Transmembrane helix</keyword>
<dbReference type="AlphaFoldDB" id="A0A8J5T4N8"/>
<keyword evidence="3" id="KW-1185">Reference proteome</keyword>
<accession>A0A8J5T4N8</accession>
<evidence type="ECO:0000313" key="3">
    <source>
        <dbReference type="Proteomes" id="UP000729402"/>
    </source>
</evidence>